<comment type="cofactor">
    <cofactor evidence="1 4">
        <name>pyridoxal 5'-phosphate</name>
        <dbReference type="ChEBI" id="CHEBI:597326"/>
    </cofactor>
</comment>
<name>A0A444XDR4_ARAHY</name>
<keyword evidence="2 4" id="KW-0663">Pyridoxal phosphate</keyword>
<keyword evidence="7" id="KW-1185">Reference proteome</keyword>
<dbReference type="GO" id="GO:0005737">
    <property type="term" value="C:cytoplasm"/>
    <property type="evidence" value="ECO:0007669"/>
    <property type="project" value="TreeGrafter"/>
</dbReference>
<evidence type="ECO:0000256" key="2">
    <source>
        <dbReference type="ARBA" id="ARBA00022898"/>
    </source>
</evidence>
<evidence type="ECO:0000313" key="6">
    <source>
        <dbReference type="EMBL" id="RYQ87747.1"/>
    </source>
</evidence>
<accession>A0A444XDR4</accession>
<reference evidence="6 7" key="1">
    <citation type="submission" date="2019-01" db="EMBL/GenBank/DDBJ databases">
        <title>Sequencing of cultivated peanut Arachis hypogaea provides insights into genome evolution and oil improvement.</title>
        <authorList>
            <person name="Chen X."/>
        </authorList>
    </citation>
    <scope>NUCLEOTIDE SEQUENCE [LARGE SCALE GENOMIC DNA]</scope>
    <source>
        <strain evidence="7">cv. Fuhuasheng</strain>
        <strain evidence="6">GDAAS-fuhuasheng2018</strain>
        <tissue evidence="6">Leaves</tissue>
    </source>
</reference>
<reference evidence="5 8" key="2">
    <citation type="submission" date="2020-01" db="EMBL/GenBank/DDBJ databases">
        <title>Genome sequence of Arachis hypogaea, cultivar Shitouqi.</title>
        <authorList>
            <person name="Zhuang W."/>
            <person name="Chen H."/>
            <person name="Varshney R."/>
            <person name="Wang D."/>
            <person name="Ming R."/>
        </authorList>
    </citation>
    <scope>NUCLEOTIDE SEQUENCE [LARGE SCALE GENOMIC DNA]</scope>
    <source>
        <tissue evidence="5">Young leaf</tissue>
    </source>
</reference>
<evidence type="ECO:0000313" key="8">
    <source>
        <dbReference type="Proteomes" id="UP000464620"/>
    </source>
</evidence>
<keyword evidence="3 5" id="KW-0456">Lyase</keyword>
<sequence>MNLSKLNAIENGPYDYTRSGNPTRDALESLLVKLDKADRALCFISGMAALSAVSHLVQAGEKIVAGDDLYGGTDRLLSRVIPRMALWSMSK</sequence>
<evidence type="ECO:0000256" key="1">
    <source>
        <dbReference type="ARBA" id="ARBA00001933"/>
    </source>
</evidence>
<dbReference type="InterPro" id="IPR015424">
    <property type="entry name" value="PyrdxlP-dep_Trfase"/>
</dbReference>
<organism evidence="6 7">
    <name type="scientific">Arachis hypogaea</name>
    <name type="common">Peanut</name>
    <dbReference type="NCBI Taxonomy" id="3818"/>
    <lineage>
        <taxon>Eukaryota</taxon>
        <taxon>Viridiplantae</taxon>
        <taxon>Streptophyta</taxon>
        <taxon>Embryophyta</taxon>
        <taxon>Tracheophyta</taxon>
        <taxon>Spermatophyta</taxon>
        <taxon>Magnoliopsida</taxon>
        <taxon>eudicotyledons</taxon>
        <taxon>Gunneridae</taxon>
        <taxon>Pentapetalae</taxon>
        <taxon>rosids</taxon>
        <taxon>fabids</taxon>
        <taxon>Fabales</taxon>
        <taxon>Fabaceae</taxon>
        <taxon>Papilionoideae</taxon>
        <taxon>50 kb inversion clade</taxon>
        <taxon>dalbergioids sensu lato</taxon>
        <taxon>Dalbergieae</taxon>
        <taxon>Pterocarpus clade</taxon>
        <taxon>Arachis</taxon>
    </lineage>
</organism>
<dbReference type="EMBL" id="CP031001">
    <property type="protein sequence ID" value="QHN76275.1"/>
    <property type="molecule type" value="Genomic_DNA"/>
</dbReference>
<dbReference type="GO" id="GO:0019346">
    <property type="term" value="P:transsulfuration"/>
    <property type="evidence" value="ECO:0007669"/>
    <property type="project" value="InterPro"/>
</dbReference>
<dbReference type="PANTHER" id="PTHR11808">
    <property type="entry name" value="TRANS-SULFURATION ENZYME FAMILY MEMBER"/>
    <property type="match status" value="1"/>
</dbReference>
<dbReference type="Proteomes" id="UP000464620">
    <property type="component" value="Chromosome B09"/>
</dbReference>
<evidence type="ECO:0000256" key="4">
    <source>
        <dbReference type="RuleBase" id="RU362118"/>
    </source>
</evidence>
<dbReference type="EMBL" id="SDMP01000019">
    <property type="protein sequence ID" value="RYQ87747.1"/>
    <property type="molecule type" value="Genomic_DNA"/>
</dbReference>
<evidence type="ECO:0000313" key="5">
    <source>
        <dbReference type="EMBL" id="QHN76275.1"/>
    </source>
</evidence>
<evidence type="ECO:0000313" key="7">
    <source>
        <dbReference type="Proteomes" id="UP000289738"/>
    </source>
</evidence>
<dbReference type="GO" id="GO:0047804">
    <property type="term" value="F:cysteine-S-conjugate beta-lyase activity"/>
    <property type="evidence" value="ECO:0007669"/>
    <property type="project" value="UniProtKB-ARBA"/>
</dbReference>
<dbReference type="Pfam" id="PF01053">
    <property type="entry name" value="Cys_Met_Meta_PP"/>
    <property type="match status" value="1"/>
</dbReference>
<dbReference type="SUPFAM" id="SSF53383">
    <property type="entry name" value="PLP-dependent transferases"/>
    <property type="match status" value="1"/>
</dbReference>
<dbReference type="PANTHER" id="PTHR11808:SF50">
    <property type="entry name" value="CYSTATHIONINE BETA-LYASE"/>
    <property type="match status" value="1"/>
</dbReference>
<gene>
    <name evidence="6" type="ORF">Ahy_B09g095283</name>
    <name evidence="5" type="ORF">DS421_19g642440</name>
</gene>
<proteinExistence type="inferred from homology"/>
<comment type="similarity">
    <text evidence="4">Belongs to the trans-sulfuration enzymes family.</text>
</comment>
<dbReference type="Gene3D" id="3.40.640.10">
    <property type="entry name" value="Type I PLP-dependent aspartate aminotransferase-like (Major domain)"/>
    <property type="match status" value="1"/>
</dbReference>
<dbReference type="AlphaFoldDB" id="A0A444XDR4"/>
<evidence type="ECO:0000256" key="3">
    <source>
        <dbReference type="ARBA" id="ARBA00023239"/>
    </source>
</evidence>
<dbReference type="STRING" id="3818.A0A444XDR4"/>
<protein>
    <submittedName>
        <fullName evidence="5">Cystathionine beta-lyase</fullName>
    </submittedName>
</protein>
<dbReference type="InterPro" id="IPR000277">
    <property type="entry name" value="Cys/Met-Metab_PyrdxlP-dep_enz"/>
</dbReference>
<dbReference type="GO" id="GO:0030170">
    <property type="term" value="F:pyridoxal phosphate binding"/>
    <property type="evidence" value="ECO:0007669"/>
    <property type="project" value="InterPro"/>
</dbReference>
<dbReference type="Proteomes" id="UP000289738">
    <property type="component" value="Chromosome B09"/>
</dbReference>
<dbReference type="InterPro" id="IPR015421">
    <property type="entry name" value="PyrdxlP-dep_Trfase_major"/>
</dbReference>